<accession>A0A916WJG4</accession>
<comment type="caution">
    <text evidence="2">The sequence shown here is derived from an EMBL/GenBank/DDBJ whole genome shotgun (WGS) entry which is preliminary data.</text>
</comment>
<dbReference type="Gene3D" id="3.40.630.30">
    <property type="match status" value="1"/>
</dbReference>
<dbReference type="AlphaFoldDB" id="A0A916WJG4"/>
<dbReference type="RefSeq" id="WP_188708874.1">
    <property type="nucleotide sequence ID" value="NZ_BMIG01000009.1"/>
</dbReference>
<evidence type="ECO:0000313" key="3">
    <source>
        <dbReference type="Proteomes" id="UP000620596"/>
    </source>
</evidence>
<dbReference type="Proteomes" id="UP000620596">
    <property type="component" value="Unassembled WGS sequence"/>
</dbReference>
<feature type="domain" description="N-acetyltransferase" evidence="1">
    <location>
        <begin position="9"/>
        <end position="150"/>
    </location>
</feature>
<keyword evidence="3" id="KW-1185">Reference proteome</keyword>
<protein>
    <submittedName>
        <fullName evidence="2">ElaA protein</fullName>
    </submittedName>
</protein>
<sequence>MSGLDWRAVPFDALCARDLYAVLQLRTEVFVIEQNCVFQDMDGTDHEAVHLLGNADGELVAYARCFPPGVKFSEASIGRVITRQALRGQGAGHVLMGQAVACVFEHWGSQPIRIGAQARLEKFYLQDGFQVAGLPYIEDGIPHIEMLRPI</sequence>
<proteinExistence type="predicted"/>
<reference evidence="2" key="2">
    <citation type="submission" date="2020-09" db="EMBL/GenBank/DDBJ databases">
        <authorList>
            <person name="Sun Q."/>
            <person name="Zhou Y."/>
        </authorList>
    </citation>
    <scope>NUCLEOTIDE SEQUENCE</scope>
    <source>
        <strain evidence="2">CGMCC 1.15322</strain>
    </source>
</reference>
<dbReference type="Pfam" id="PF13673">
    <property type="entry name" value="Acetyltransf_10"/>
    <property type="match status" value="1"/>
</dbReference>
<organism evidence="2 3">
    <name type="scientific">Polaromonas eurypsychrophila</name>
    <dbReference type="NCBI Taxonomy" id="1614635"/>
    <lineage>
        <taxon>Bacteria</taxon>
        <taxon>Pseudomonadati</taxon>
        <taxon>Pseudomonadota</taxon>
        <taxon>Betaproteobacteria</taxon>
        <taxon>Burkholderiales</taxon>
        <taxon>Comamonadaceae</taxon>
        <taxon>Polaromonas</taxon>
    </lineage>
</organism>
<reference evidence="2" key="1">
    <citation type="journal article" date="2014" name="Int. J. Syst. Evol. Microbiol.">
        <title>Complete genome sequence of Corynebacterium casei LMG S-19264T (=DSM 44701T), isolated from a smear-ripened cheese.</title>
        <authorList>
            <consortium name="US DOE Joint Genome Institute (JGI-PGF)"/>
            <person name="Walter F."/>
            <person name="Albersmeier A."/>
            <person name="Kalinowski J."/>
            <person name="Ruckert C."/>
        </authorList>
    </citation>
    <scope>NUCLEOTIDE SEQUENCE</scope>
    <source>
        <strain evidence="2">CGMCC 1.15322</strain>
    </source>
</reference>
<dbReference type="EMBL" id="BMIG01000009">
    <property type="protein sequence ID" value="GGB03256.1"/>
    <property type="molecule type" value="Genomic_DNA"/>
</dbReference>
<evidence type="ECO:0000313" key="2">
    <source>
        <dbReference type="EMBL" id="GGB03256.1"/>
    </source>
</evidence>
<dbReference type="CDD" id="cd04301">
    <property type="entry name" value="NAT_SF"/>
    <property type="match status" value="1"/>
</dbReference>
<name>A0A916WJG4_9BURK</name>
<dbReference type="InterPro" id="IPR016181">
    <property type="entry name" value="Acyl_CoA_acyltransferase"/>
</dbReference>
<evidence type="ECO:0000259" key="1">
    <source>
        <dbReference type="PROSITE" id="PS51186"/>
    </source>
</evidence>
<gene>
    <name evidence="2" type="ORF">GCM10011496_25270</name>
</gene>
<dbReference type="SUPFAM" id="SSF55729">
    <property type="entry name" value="Acyl-CoA N-acyltransferases (Nat)"/>
    <property type="match status" value="1"/>
</dbReference>
<dbReference type="InterPro" id="IPR000182">
    <property type="entry name" value="GNAT_dom"/>
</dbReference>
<dbReference type="GO" id="GO:0016747">
    <property type="term" value="F:acyltransferase activity, transferring groups other than amino-acyl groups"/>
    <property type="evidence" value="ECO:0007669"/>
    <property type="project" value="InterPro"/>
</dbReference>
<dbReference type="PROSITE" id="PS51186">
    <property type="entry name" value="GNAT"/>
    <property type="match status" value="1"/>
</dbReference>